<dbReference type="SUPFAM" id="SSF53067">
    <property type="entry name" value="Actin-like ATPase domain"/>
    <property type="match status" value="1"/>
</dbReference>
<dbReference type="InterPro" id="IPR043129">
    <property type="entry name" value="ATPase_NBD"/>
</dbReference>
<evidence type="ECO:0000313" key="2">
    <source>
        <dbReference type="EMBL" id="NZA03618.1"/>
    </source>
</evidence>
<gene>
    <name evidence="3" type="ORF">E6L36_00945</name>
    <name evidence="2" type="ORF">H0N82_00445</name>
</gene>
<reference evidence="2 5" key="2">
    <citation type="submission" date="2020-07" db="EMBL/GenBank/DDBJ databases">
        <title>Organ Donor 1.</title>
        <authorList>
            <person name="Marsh A.J."/>
            <person name="Azcarate-Peril M.A."/>
        </authorList>
    </citation>
    <scope>NUCLEOTIDE SEQUENCE [LARGE SCALE GENOMIC DNA]</scope>
    <source>
        <strain evidence="2 5">AMC0712</strain>
    </source>
</reference>
<dbReference type="InterPro" id="IPR000600">
    <property type="entry name" value="ROK"/>
</dbReference>
<organism evidence="2 5">
    <name type="scientific">Lacticaseibacillus rhamnosus</name>
    <name type="common">Lactobacillus rhamnosus</name>
    <dbReference type="NCBI Taxonomy" id="47715"/>
    <lineage>
        <taxon>Bacteria</taxon>
        <taxon>Bacillati</taxon>
        <taxon>Bacillota</taxon>
        <taxon>Bacilli</taxon>
        <taxon>Lactobacillales</taxon>
        <taxon>Lactobacillaceae</taxon>
        <taxon>Lacticaseibacillus</taxon>
    </lineage>
</organism>
<dbReference type="PANTHER" id="PTHR18964:SF170">
    <property type="entry name" value="SUGAR KINASE"/>
    <property type="match status" value="1"/>
</dbReference>
<accession>A0A508YM49</accession>
<reference evidence="3 4" key="1">
    <citation type="submission" date="2019-04" db="EMBL/GenBank/DDBJ databases">
        <title>Genome Announcement to Ensure Probiotic Safety of Lactobacillus rhamnosus UBLR-58.</title>
        <authorList>
            <person name="Sulthana A."/>
            <person name="Lakshmi S.G."/>
            <person name="Madempudi R.S."/>
        </authorList>
    </citation>
    <scope>NUCLEOTIDE SEQUENCE [LARGE SCALE GENOMIC DNA]</scope>
    <source>
        <strain evidence="3 4">UBLR-58</strain>
    </source>
</reference>
<name>A0A508YM49_LACRH</name>
<evidence type="ECO:0000256" key="1">
    <source>
        <dbReference type="ARBA" id="ARBA00006479"/>
    </source>
</evidence>
<comment type="similarity">
    <text evidence="1">Belongs to the ROK (NagC/XylR) family.</text>
</comment>
<dbReference type="EMBL" id="SSHM01000001">
    <property type="protein sequence ID" value="THC79107.1"/>
    <property type="molecule type" value="Genomic_DNA"/>
</dbReference>
<dbReference type="PANTHER" id="PTHR18964">
    <property type="entry name" value="ROK (REPRESSOR, ORF, KINASE) FAMILY"/>
    <property type="match status" value="1"/>
</dbReference>
<dbReference type="Proteomes" id="UP000307517">
    <property type="component" value="Unassembled WGS sequence"/>
</dbReference>
<dbReference type="EMBL" id="JACCKI010000001">
    <property type="protein sequence ID" value="NZA03618.1"/>
    <property type="molecule type" value="Genomic_DNA"/>
</dbReference>
<dbReference type="Proteomes" id="UP000552935">
    <property type="component" value="Unassembled WGS sequence"/>
</dbReference>
<comment type="caution">
    <text evidence="2">The sequence shown here is derived from an EMBL/GenBank/DDBJ whole genome shotgun (WGS) entry which is preliminary data.</text>
</comment>
<dbReference type="RefSeq" id="WP_005690748.1">
    <property type="nucleotide sequence ID" value="NZ_CABFNI010000001.1"/>
</dbReference>
<dbReference type="AlphaFoldDB" id="A0A508YM49"/>
<proteinExistence type="inferred from homology"/>
<dbReference type="Gene3D" id="3.30.420.40">
    <property type="match status" value="2"/>
</dbReference>
<sequence length="298" mass="31242">MKQYLAIDVGGTSTKYALVSEQGELAEKHKQPTARNSRAEFMAAMAALIHRYQGQIAGVGLALPGVVNQQQGIVKTCAALPFLETMPLAARLKDAAHLNIPVVIGNDGNAAALAEHWQGKLAGTINSAMIVLGTGVGAALFLNGTLYTGSHDVSGEPSFMITNGLNPITRAQTAAGLSAVKTVNAMAAAQHIRGHNLGPRVFKALKPDTPAAAILATFTQGVAAMIYNIQTVLDLEKIVIGGGISVQSRVIDEIRARVATYLQVTPLAARTIKLPEIVAAKYRNDANLVGAVVPLVER</sequence>
<evidence type="ECO:0000313" key="5">
    <source>
        <dbReference type="Proteomes" id="UP000552935"/>
    </source>
</evidence>
<dbReference type="CDD" id="cd24152">
    <property type="entry name" value="ASKHA_NBD_ROK-like"/>
    <property type="match status" value="1"/>
</dbReference>
<protein>
    <submittedName>
        <fullName evidence="2">ROK family protein</fullName>
    </submittedName>
</protein>
<evidence type="ECO:0000313" key="3">
    <source>
        <dbReference type="EMBL" id="THC79107.1"/>
    </source>
</evidence>
<evidence type="ECO:0000313" key="4">
    <source>
        <dbReference type="Proteomes" id="UP000307517"/>
    </source>
</evidence>
<dbReference type="Pfam" id="PF00480">
    <property type="entry name" value="ROK"/>
    <property type="match status" value="1"/>
</dbReference>